<dbReference type="InterPro" id="IPR003594">
    <property type="entry name" value="HATPase_dom"/>
</dbReference>
<accession>A0A1K2ERQ6</accession>
<dbReference type="STRING" id="1893.SAMN02787144_1021109"/>
<keyword evidence="1" id="KW-0723">Serine/threonine-protein kinase</keyword>
<dbReference type="Gene3D" id="3.30.565.10">
    <property type="entry name" value="Histidine kinase-like ATPase, C-terminal domain"/>
    <property type="match status" value="1"/>
</dbReference>
<keyword evidence="3" id="KW-0418">Kinase</keyword>
<feature type="domain" description="Histidine kinase/HSP90-like ATPase" evidence="2">
    <location>
        <begin position="23"/>
        <end position="139"/>
    </location>
</feature>
<dbReference type="CDD" id="cd16936">
    <property type="entry name" value="HATPase_RsbW-like"/>
    <property type="match status" value="1"/>
</dbReference>
<evidence type="ECO:0000259" key="2">
    <source>
        <dbReference type="Pfam" id="PF13581"/>
    </source>
</evidence>
<dbReference type="Proteomes" id="UP000181909">
    <property type="component" value="Unassembled WGS sequence"/>
</dbReference>
<proteinExistence type="predicted"/>
<name>A0A1K2ERQ6_STRAR</name>
<dbReference type="AlphaFoldDB" id="A0A1K2ERQ6"/>
<sequence>MHTLSHMNAEITLVGAEFVQRFSATRRGARLARRLAVHQLDAWGVPYGSELSGDVALIVSELAANAVLHGLVPGRDFELRLVALAGTLRIEVSDARGEREPEVRPSRPGAESGFGLHLVGALATSWGVKDRVVGKTVWAELSCPQDRCATQAGGMVPPANEGVCSVYLSESRSTGI</sequence>
<dbReference type="PANTHER" id="PTHR35526:SF3">
    <property type="entry name" value="ANTI-SIGMA-F FACTOR RSBW"/>
    <property type="match status" value="1"/>
</dbReference>
<dbReference type="InterPro" id="IPR036890">
    <property type="entry name" value="HATPase_C_sf"/>
</dbReference>
<dbReference type="Pfam" id="PF13581">
    <property type="entry name" value="HATPase_c_2"/>
    <property type="match status" value="1"/>
</dbReference>
<dbReference type="GO" id="GO:0004674">
    <property type="term" value="F:protein serine/threonine kinase activity"/>
    <property type="evidence" value="ECO:0007669"/>
    <property type="project" value="UniProtKB-KW"/>
</dbReference>
<reference evidence="3 4" key="1">
    <citation type="submission" date="2016-11" db="EMBL/GenBank/DDBJ databases">
        <authorList>
            <person name="Jaros S."/>
            <person name="Januszkiewicz K."/>
            <person name="Wedrychowicz H."/>
        </authorList>
    </citation>
    <scope>NUCLEOTIDE SEQUENCE [LARGE SCALE GENOMIC DNA]</scope>
    <source>
        <strain evidence="3 4">OK807</strain>
    </source>
</reference>
<dbReference type="InterPro" id="IPR050267">
    <property type="entry name" value="Anti-sigma-factor_SerPK"/>
</dbReference>
<dbReference type="SUPFAM" id="SSF55874">
    <property type="entry name" value="ATPase domain of HSP90 chaperone/DNA topoisomerase II/histidine kinase"/>
    <property type="match status" value="1"/>
</dbReference>
<gene>
    <name evidence="3" type="ORF">SAMN02787144_1021109</name>
</gene>
<keyword evidence="3" id="KW-0808">Transferase</keyword>
<evidence type="ECO:0000313" key="4">
    <source>
        <dbReference type="Proteomes" id="UP000181909"/>
    </source>
</evidence>
<organism evidence="3 4">
    <name type="scientific">Streptomyces atratus</name>
    <dbReference type="NCBI Taxonomy" id="1893"/>
    <lineage>
        <taxon>Bacteria</taxon>
        <taxon>Bacillati</taxon>
        <taxon>Actinomycetota</taxon>
        <taxon>Actinomycetes</taxon>
        <taxon>Kitasatosporales</taxon>
        <taxon>Streptomycetaceae</taxon>
        <taxon>Streptomyces</taxon>
    </lineage>
</organism>
<evidence type="ECO:0000313" key="3">
    <source>
        <dbReference type="EMBL" id="SFY37732.1"/>
    </source>
</evidence>
<protein>
    <submittedName>
        <fullName evidence="3">Anti-sigma regulatory factor (Ser/Thr protein kinase)</fullName>
    </submittedName>
</protein>
<dbReference type="EMBL" id="FPJO01000021">
    <property type="protein sequence ID" value="SFY37732.1"/>
    <property type="molecule type" value="Genomic_DNA"/>
</dbReference>
<evidence type="ECO:0000256" key="1">
    <source>
        <dbReference type="ARBA" id="ARBA00022527"/>
    </source>
</evidence>
<dbReference type="PANTHER" id="PTHR35526">
    <property type="entry name" value="ANTI-SIGMA-F FACTOR RSBW-RELATED"/>
    <property type="match status" value="1"/>
</dbReference>